<dbReference type="AlphaFoldDB" id="A0A1B0B4H2"/>
<reference evidence="2" key="1">
    <citation type="submission" date="2015-01" db="EMBL/GenBank/DDBJ databases">
        <authorList>
            <person name="Aksoy S."/>
            <person name="Warren W."/>
            <person name="Wilson R.K."/>
        </authorList>
    </citation>
    <scope>NUCLEOTIDE SEQUENCE [LARGE SCALE GENOMIC DNA]</scope>
    <source>
        <strain evidence="2">IAEA</strain>
    </source>
</reference>
<keyword evidence="2" id="KW-1185">Reference proteome</keyword>
<organism evidence="1 2">
    <name type="scientific">Glossina palpalis gambiensis</name>
    <dbReference type="NCBI Taxonomy" id="67801"/>
    <lineage>
        <taxon>Eukaryota</taxon>
        <taxon>Metazoa</taxon>
        <taxon>Ecdysozoa</taxon>
        <taxon>Arthropoda</taxon>
        <taxon>Hexapoda</taxon>
        <taxon>Insecta</taxon>
        <taxon>Pterygota</taxon>
        <taxon>Neoptera</taxon>
        <taxon>Endopterygota</taxon>
        <taxon>Diptera</taxon>
        <taxon>Brachycera</taxon>
        <taxon>Muscomorpha</taxon>
        <taxon>Hippoboscoidea</taxon>
        <taxon>Glossinidae</taxon>
        <taxon>Glossina</taxon>
    </lineage>
</organism>
<reference evidence="1" key="2">
    <citation type="submission" date="2020-05" db="UniProtKB">
        <authorList>
            <consortium name="EnsemblMetazoa"/>
        </authorList>
    </citation>
    <scope>IDENTIFICATION</scope>
    <source>
        <strain evidence="1">IAEA</strain>
    </source>
</reference>
<evidence type="ECO:0000313" key="2">
    <source>
        <dbReference type="Proteomes" id="UP000092460"/>
    </source>
</evidence>
<sequence>MYWGYCITIMVSTGQPTQHLFLWAITNVKIYPLSPFLSPTENPLNFFAISSITASWRSTSFCSPSNSNVTAHKRVKSMPLTVVRYAFLQ</sequence>
<evidence type="ECO:0000313" key="1">
    <source>
        <dbReference type="EnsemblMetazoa" id="GPPI018540-PA"/>
    </source>
</evidence>
<dbReference type="VEuPathDB" id="VectorBase:GPPI018540"/>
<proteinExistence type="predicted"/>
<dbReference type="EMBL" id="JXJN01008310">
    <property type="status" value="NOT_ANNOTATED_CDS"/>
    <property type="molecule type" value="Genomic_DNA"/>
</dbReference>
<protein>
    <submittedName>
        <fullName evidence="1">Uncharacterized protein</fullName>
    </submittedName>
</protein>
<name>A0A1B0B4H2_9MUSC</name>
<dbReference type="EnsemblMetazoa" id="GPPI018540-RA">
    <property type="protein sequence ID" value="GPPI018540-PA"/>
    <property type="gene ID" value="GPPI018540"/>
</dbReference>
<accession>A0A1B0B4H2</accession>
<dbReference type="Proteomes" id="UP000092460">
    <property type="component" value="Unassembled WGS sequence"/>
</dbReference>